<accession>A0A9N9KW39</accession>
<protein>
    <submittedName>
        <fullName evidence="2">Uncharacterized protein</fullName>
    </submittedName>
</protein>
<feature type="compositionally biased region" description="Basic and acidic residues" evidence="1">
    <location>
        <begin position="105"/>
        <end position="123"/>
    </location>
</feature>
<feature type="compositionally biased region" description="Acidic residues" evidence="1">
    <location>
        <begin position="124"/>
        <end position="173"/>
    </location>
</feature>
<dbReference type="EMBL" id="CAJVRL010000057">
    <property type="protein sequence ID" value="CAG8954549.1"/>
    <property type="molecule type" value="Genomic_DNA"/>
</dbReference>
<dbReference type="AlphaFoldDB" id="A0A9N9KW39"/>
<feature type="region of interest" description="Disordered" evidence="1">
    <location>
        <begin position="105"/>
        <end position="180"/>
    </location>
</feature>
<comment type="caution">
    <text evidence="2">The sequence shown here is derived from an EMBL/GenBank/DDBJ whole genome shotgun (WGS) entry which is preliminary data.</text>
</comment>
<evidence type="ECO:0000313" key="3">
    <source>
        <dbReference type="Proteomes" id="UP000696280"/>
    </source>
</evidence>
<reference evidence="2" key="1">
    <citation type="submission" date="2021-07" db="EMBL/GenBank/DDBJ databases">
        <authorList>
            <person name="Durling M."/>
        </authorList>
    </citation>
    <scope>NUCLEOTIDE SEQUENCE</scope>
</reference>
<gene>
    <name evidence="2" type="ORF">HYFRA_00004465</name>
</gene>
<name>A0A9N9KW39_9HELO</name>
<dbReference type="OrthoDB" id="3559279at2759"/>
<sequence>MNMPFQVTQINGGNAITHNINTTLFPFTYSSDGFRALGYRWQSDIDHEANQPIEFLRAQLAFRGFSPRGSDVNALRERLRKSEMMEMDEKVAAARREMKDAWKLLENRDLADPRRDDPGREGEQTDSEDVESEDQDDNEDEDMDDEDDESEEQESEEDENENDDDDEEEDEETLGPWDITGEWVLNCRSLEDWSDGTPLTIQIHSREQRSGHQTYGRFEFGGWNGVIRFVTAEEDGGGYGYDPEDFILNDSDRPSEENPTCHYRWRGVEDGEGVIQLREDNYLYSMTFSKNGNYVEGNWGCRDGEPGVVHFTGVKDNSDGGYGMSIEREWKARNQAAYDKANRDRWR</sequence>
<evidence type="ECO:0000256" key="1">
    <source>
        <dbReference type="SAM" id="MobiDB-lite"/>
    </source>
</evidence>
<proteinExistence type="predicted"/>
<keyword evidence="3" id="KW-1185">Reference proteome</keyword>
<evidence type="ECO:0000313" key="2">
    <source>
        <dbReference type="EMBL" id="CAG8954549.1"/>
    </source>
</evidence>
<dbReference type="Proteomes" id="UP000696280">
    <property type="component" value="Unassembled WGS sequence"/>
</dbReference>
<organism evidence="2 3">
    <name type="scientific">Hymenoscyphus fraxineus</name>
    <dbReference type="NCBI Taxonomy" id="746836"/>
    <lineage>
        <taxon>Eukaryota</taxon>
        <taxon>Fungi</taxon>
        <taxon>Dikarya</taxon>
        <taxon>Ascomycota</taxon>
        <taxon>Pezizomycotina</taxon>
        <taxon>Leotiomycetes</taxon>
        <taxon>Helotiales</taxon>
        <taxon>Helotiaceae</taxon>
        <taxon>Hymenoscyphus</taxon>
    </lineage>
</organism>